<keyword evidence="1" id="KW-0472">Membrane</keyword>
<dbReference type="InterPro" id="IPR003675">
    <property type="entry name" value="Rce1/LyrA-like_dom"/>
</dbReference>
<evidence type="ECO:0000313" key="3">
    <source>
        <dbReference type="EMBL" id="CRY78413.1"/>
    </source>
</evidence>
<name>A0A0H5NSX4_NOCFR</name>
<dbReference type="EMBL" id="LN868938">
    <property type="protein sequence ID" value="CRY78413.1"/>
    <property type="molecule type" value="Genomic_DNA"/>
</dbReference>
<keyword evidence="1" id="KW-1133">Transmembrane helix</keyword>
<reference evidence="4" key="1">
    <citation type="submission" date="2015-03" db="EMBL/GenBank/DDBJ databases">
        <authorList>
            <consortium name="Pathogen Informatics"/>
        </authorList>
    </citation>
    <scope>NUCLEOTIDE SEQUENCE [LARGE SCALE GENOMIC DNA]</scope>
    <source>
        <strain evidence="4">NCTC11134</strain>
    </source>
</reference>
<dbReference type="KEGG" id="nfr:ERS450000_02918"/>
<dbReference type="GO" id="GO:0004175">
    <property type="term" value="F:endopeptidase activity"/>
    <property type="evidence" value="ECO:0007669"/>
    <property type="project" value="UniProtKB-ARBA"/>
</dbReference>
<organism evidence="3 4">
    <name type="scientific">Nocardia farcinica</name>
    <dbReference type="NCBI Taxonomy" id="37329"/>
    <lineage>
        <taxon>Bacteria</taxon>
        <taxon>Bacillati</taxon>
        <taxon>Actinomycetota</taxon>
        <taxon>Actinomycetes</taxon>
        <taxon>Mycobacteriales</taxon>
        <taxon>Nocardiaceae</taxon>
        <taxon>Nocardia</taxon>
    </lineage>
</organism>
<dbReference type="GO" id="GO:0080120">
    <property type="term" value="P:CAAX-box protein maturation"/>
    <property type="evidence" value="ECO:0007669"/>
    <property type="project" value="UniProtKB-ARBA"/>
</dbReference>
<sequence length="206" mass="21420">MNRRDRAPVVLVGALGTGLLGVSLTAPPDSARFYGLTLATAATFTAGGLAATPPGPPGDRRVLPPVLLGVGAFGVFYGCALVARRIPLLRRAIAHLLRYADRGRTPAVLLTALANGAAEEVFFRGAVYAAAGTHPVAVSTGVYVLTTTATRNPALVLAAAVMGSLFGLQRRRTGGITASLLTHLTWSTLMLHYLPPLFLPEPGRNS</sequence>
<feature type="transmembrane region" description="Helical" evidence="1">
    <location>
        <begin position="62"/>
        <end position="83"/>
    </location>
</feature>
<gene>
    <name evidence="3" type="ORF">ERS450000_02918</name>
</gene>
<dbReference type="Proteomes" id="UP000057820">
    <property type="component" value="Chromosome 1"/>
</dbReference>
<feature type="domain" description="CAAX prenyl protease 2/Lysostaphin resistance protein A-like" evidence="2">
    <location>
        <begin position="106"/>
        <end position="188"/>
    </location>
</feature>
<keyword evidence="3" id="KW-0378">Hydrolase</keyword>
<protein>
    <submittedName>
        <fullName evidence="3">CAAX amino terminal protease self-immunity</fullName>
    </submittedName>
</protein>
<dbReference type="RefSeq" id="WP_082668665.1">
    <property type="nucleotide sequence ID" value="NZ_CP031418.1"/>
</dbReference>
<proteinExistence type="predicted"/>
<evidence type="ECO:0000259" key="2">
    <source>
        <dbReference type="Pfam" id="PF02517"/>
    </source>
</evidence>
<dbReference type="Pfam" id="PF02517">
    <property type="entry name" value="Rce1-like"/>
    <property type="match status" value="1"/>
</dbReference>
<evidence type="ECO:0000256" key="1">
    <source>
        <dbReference type="SAM" id="Phobius"/>
    </source>
</evidence>
<accession>A0A0H5NSX4</accession>
<keyword evidence="1" id="KW-0812">Transmembrane</keyword>
<dbReference type="GO" id="GO:0006508">
    <property type="term" value="P:proteolysis"/>
    <property type="evidence" value="ECO:0007669"/>
    <property type="project" value="UniProtKB-KW"/>
</dbReference>
<evidence type="ECO:0000313" key="4">
    <source>
        <dbReference type="Proteomes" id="UP000057820"/>
    </source>
</evidence>
<dbReference type="AlphaFoldDB" id="A0A0H5NSX4"/>
<keyword evidence="3" id="KW-0645">Protease</keyword>